<dbReference type="AlphaFoldDB" id="A0A261Y691"/>
<sequence length="100" mass="11620">MRLFFRTRLRSLEEAGAVIGKLRTFGELLDYKFIRCPETKRYLGHGFASYKPSPSVQEALVTKFHTFRYTRNGPTVQLKLERSSELEGKKGKLRFTGFLN</sequence>
<evidence type="ECO:0000313" key="2">
    <source>
        <dbReference type="Proteomes" id="UP000242875"/>
    </source>
</evidence>
<evidence type="ECO:0008006" key="3">
    <source>
        <dbReference type="Google" id="ProtNLM"/>
    </source>
</evidence>
<keyword evidence="2" id="KW-1185">Reference proteome</keyword>
<dbReference type="Proteomes" id="UP000242875">
    <property type="component" value="Unassembled WGS sequence"/>
</dbReference>
<comment type="caution">
    <text evidence="1">The sequence shown here is derived from an EMBL/GenBank/DDBJ whole genome shotgun (WGS) entry which is preliminary data.</text>
</comment>
<protein>
    <recommendedName>
        <fullName evidence="3">RRM domain-containing protein</fullName>
    </recommendedName>
</protein>
<dbReference type="OrthoDB" id="2441396at2759"/>
<reference evidence="1 2" key="1">
    <citation type="journal article" date="2017" name="Mycologia">
        <title>Bifiguratus adelaidae, gen. et sp. nov., a new member of Mucoromycotina in endophytic and soil-dwelling habitats.</title>
        <authorList>
            <person name="Torres-Cruz T.J."/>
            <person name="Billingsley Tobias T.L."/>
            <person name="Almatruk M."/>
            <person name="Hesse C."/>
            <person name="Kuske C.R."/>
            <person name="Desiro A."/>
            <person name="Benucci G.M."/>
            <person name="Bonito G."/>
            <person name="Stajich J.E."/>
            <person name="Dunlap C."/>
            <person name="Arnold A.E."/>
            <person name="Porras-Alfaro A."/>
        </authorList>
    </citation>
    <scope>NUCLEOTIDE SEQUENCE [LARGE SCALE GENOMIC DNA]</scope>
    <source>
        <strain evidence="1 2">AZ0501</strain>
    </source>
</reference>
<proteinExistence type="predicted"/>
<organism evidence="1 2">
    <name type="scientific">Bifiguratus adelaidae</name>
    <dbReference type="NCBI Taxonomy" id="1938954"/>
    <lineage>
        <taxon>Eukaryota</taxon>
        <taxon>Fungi</taxon>
        <taxon>Fungi incertae sedis</taxon>
        <taxon>Mucoromycota</taxon>
        <taxon>Mucoromycotina</taxon>
        <taxon>Endogonomycetes</taxon>
        <taxon>Endogonales</taxon>
        <taxon>Endogonales incertae sedis</taxon>
        <taxon>Bifiguratus</taxon>
    </lineage>
</organism>
<dbReference type="EMBL" id="MVBO01000006">
    <property type="protein sequence ID" value="OZJ06119.1"/>
    <property type="molecule type" value="Genomic_DNA"/>
</dbReference>
<evidence type="ECO:0000313" key="1">
    <source>
        <dbReference type="EMBL" id="OZJ06119.1"/>
    </source>
</evidence>
<name>A0A261Y691_9FUNG</name>
<gene>
    <name evidence="1" type="ORF">BZG36_01056</name>
</gene>
<accession>A0A261Y691</accession>